<feature type="region of interest" description="Disordered" evidence="6">
    <location>
        <begin position="1"/>
        <end position="86"/>
    </location>
</feature>
<dbReference type="GO" id="GO:0005886">
    <property type="term" value="C:plasma membrane"/>
    <property type="evidence" value="ECO:0007669"/>
    <property type="project" value="UniProtKB-SubCell"/>
</dbReference>
<dbReference type="AlphaFoldDB" id="A0A919S7V4"/>
<evidence type="ECO:0000256" key="1">
    <source>
        <dbReference type="ARBA" id="ARBA00004651"/>
    </source>
</evidence>
<evidence type="ECO:0000256" key="6">
    <source>
        <dbReference type="SAM" id="MobiDB-lite"/>
    </source>
</evidence>
<dbReference type="EMBL" id="BOQP01000002">
    <property type="protein sequence ID" value="GIM66701.1"/>
    <property type="molecule type" value="Genomic_DNA"/>
</dbReference>
<feature type="transmembrane region" description="Helical" evidence="7">
    <location>
        <begin position="112"/>
        <end position="137"/>
    </location>
</feature>
<name>A0A919S7V4_9ACTN</name>
<dbReference type="PANTHER" id="PTHR36115:SF4">
    <property type="entry name" value="MEMBRANE PROTEIN"/>
    <property type="match status" value="1"/>
</dbReference>
<dbReference type="InterPro" id="IPR051791">
    <property type="entry name" value="Pra-immunoreactive"/>
</dbReference>
<dbReference type="PANTHER" id="PTHR36115">
    <property type="entry name" value="PROLINE-RICH ANTIGEN HOMOLOG-RELATED"/>
    <property type="match status" value="1"/>
</dbReference>
<keyword evidence="4 7" id="KW-1133">Transmembrane helix</keyword>
<evidence type="ECO:0000313" key="9">
    <source>
        <dbReference type="EMBL" id="GIM66701.1"/>
    </source>
</evidence>
<dbReference type="Proteomes" id="UP000680865">
    <property type="component" value="Unassembled WGS sequence"/>
</dbReference>
<evidence type="ECO:0000256" key="5">
    <source>
        <dbReference type="ARBA" id="ARBA00023136"/>
    </source>
</evidence>
<evidence type="ECO:0000313" key="10">
    <source>
        <dbReference type="Proteomes" id="UP000680865"/>
    </source>
</evidence>
<feature type="compositionally biased region" description="Pro residues" evidence="6">
    <location>
        <begin position="21"/>
        <end position="86"/>
    </location>
</feature>
<evidence type="ECO:0000256" key="3">
    <source>
        <dbReference type="ARBA" id="ARBA00022692"/>
    </source>
</evidence>
<keyword evidence="3 7" id="KW-0812">Transmembrane</keyword>
<reference evidence="9" key="1">
    <citation type="submission" date="2021-03" db="EMBL/GenBank/DDBJ databases">
        <title>Whole genome shotgun sequence of Actinoplanes consettensis NBRC 14913.</title>
        <authorList>
            <person name="Komaki H."/>
            <person name="Tamura T."/>
        </authorList>
    </citation>
    <scope>NUCLEOTIDE SEQUENCE</scope>
    <source>
        <strain evidence="9">NBRC 14913</strain>
    </source>
</reference>
<gene>
    <name evidence="9" type="ORF">Aco04nite_03060</name>
</gene>
<keyword evidence="10" id="KW-1185">Reference proteome</keyword>
<dbReference type="InterPro" id="IPR010432">
    <property type="entry name" value="RDD"/>
</dbReference>
<organism evidence="9 10">
    <name type="scientific">Winogradskya consettensis</name>
    <dbReference type="NCBI Taxonomy" id="113560"/>
    <lineage>
        <taxon>Bacteria</taxon>
        <taxon>Bacillati</taxon>
        <taxon>Actinomycetota</taxon>
        <taxon>Actinomycetes</taxon>
        <taxon>Micromonosporales</taxon>
        <taxon>Micromonosporaceae</taxon>
        <taxon>Winogradskya</taxon>
    </lineage>
</organism>
<evidence type="ECO:0000256" key="2">
    <source>
        <dbReference type="ARBA" id="ARBA00022475"/>
    </source>
</evidence>
<sequence>MTAAQDDAPDAGRPGTGPVGAPAPPGALPPPQPGYGPPQPTGHVPPQPGGYGPPQPGYGPPAGYGPPPSGYGPPPPGGYWPPPPGSGPHGYRPMPVPLSPDGRPLADFGTRLLAYMIDSALLSAVATVLFLPIYIWLITSTFDNMATTYSDPYATPDPSAFIDDLFVPFLLLELGLVLFVLIAYYVYYVEMMYRGGQTFGKKWLKLQVVPLEPGAKLTRGRAAKRYLVEFVGGLVPFFSFVDGLWQLSDKPYQQTLHDKAAGTVVIKVAP</sequence>
<accession>A0A919S7V4</accession>
<evidence type="ECO:0000256" key="7">
    <source>
        <dbReference type="SAM" id="Phobius"/>
    </source>
</evidence>
<keyword evidence="5 7" id="KW-0472">Membrane</keyword>
<comment type="caution">
    <text evidence="9">The sequence shown here is derived from an EMBL/GenBank/DDBJ whole genome shotgun (WGS) entry which is preliminary data.</text>
</comment>
<feature type="transmembrane region" description="Helical" evidence="7">
    <location>
        <begin position="226"/>
        <end position="247"/>
    </location>
</feature>
<evidence type="ECO:0000256" key="4">
    <source>
        <dbReference type="ARBA" id="ARBA00022989"/>
    </source>
</evidence>
<evidence type="ECO:0000259" key="8">
    <source>
        <dbReference type="Pfam" id="PF06271"/>
    </source>
</evidence>
<feature type="transmembrane region" description="Helical" evidence="7">
    <location>
        <begin position="165"/>
        <end position="187"/>
    </location>
</feature>
<dbReference type="Pfam" id="PF06271">
    <property type="entry name" value="RDD"/>
    <property type="match status" value="1"/>
</dbReference>
<keyword evidence="2" id="KW-1003">Cell membrane</keyword>
<comment type="subcellular location">
    <subcellularLocation>
        <location evidence="1">Cell membrane</location>
        <topology evidence="1">Multi-pass membrane protein</topology>
    </subcellularLocation>
</comment>
<dbReference type="RefSeq" id="WP_244875663.1">
    <property type="nucleotide sequence ID" value="NZ_BAAATW010000001.1"/>
</dbReference>
<protein>
    <recommendedName>
        <fullName evidence="8">RDD domain-containing protein</fullName>
    </recommendedName>
</protein>
<feature type="domain" description="RDD" evidence="8">
    <location>
        <begin position="106"/>
        <end position="262"/>
    </location>
</feature>
<proteinExistence type="predicted"/>